<dbReference type="PROSITE" id="PS50113">
    <property type="entry name" value="PAC"/>
    <property type="match status" value="3"/>
</dbReference>
<dbReference type="FunFam" id="1.10.287.130:FF:000002">
    <property type="entry name" value="Two-component osmosensing histidine kinase"/>
    <property type="match status" value="1"/>
</dbReference>
<dbReference type="InterPro" id="IPR036890">
    <property type="entry name" value="HATPase_C_sf"/>
</dbReference>
<feature type="domain" description="PAS" evidence="15">
    <location>
        <begin position="537"/>
        <end position="607"/>
    </location>
</feature>
<dbReference type="InterPro" id="IPR000014">
    <property type="entry name" value="PAS"/>
</dbReference>
<feature type="transmembrane region" description="Helical" evidence="12">
    <location>
        <begin position="127"/>
        <end position="147"/>
    </location>
</feature>
<evidence type="ECO:0000256" key="5">
    <source>
        <dbReference type="ARBA" id="ARBA00022741"/>
    </source>
</evidence>
<evidence type="ECO:0000256" key="11">
    <source>
        <dbReference type="PROSITE-ProRule" id="PRU00169"/>
    </source>
</evidence>
<keyword evidence="8" id="KW-0902">Two-component regulatory system</keyword>
<dbReference type="SMART" id="SM00388">
    <property type="entry name" value="HisKA"/>
    <property type="match status" value="1"/>
</dbReference>
<protein>
    <recommendedName>
        <fullName evidence="10">Sensory/regulatory protein RpfC</fullName>
        <ecNumber evidence="2">2.7.13.3</ecNumber>
    </recommendedName>
</protein>
<keyword evidence="12" id="KW-0472">Membrane</keyword>
<dbReference type="Pfam" id="PF08447">
    <property type="entry name" value="PAS_3"/>
    <property type="match status" value="1"/>
</dbReference>
<dbReference type="PANTHER" id="PTHR45339">
    <property type="entry name" value="HYBRID SIGNAL TRANSDUCTION HISTIDINE KINASE J"/>
    <property type="match status" value="1"/>
</dbReference>
<evidence type="ECO:0000256" key="4">
    <source>
        <dbReference type="ARBA" id="ARBA00022679"/>
    </source>
</evidence>
<dbReference type="InterPro" id="IPR003661">
    <property type="entry name" value="HisK_dim/P_dom"/>
</dbReference>
<dbReference type="Pfam" id="PF00512">
    <property type="entry name" value="HisKA"/>
    <property type="match status" value="1"/>
</dbReference>
<dbReference type="PANTHER" id="PTHR45339:SF1">
    <property type="entry name" value="HYBRID SIGNAL TRANSDUCTION HISTIDINE KINASE J"/>
    <property type="match status" value="1"/>
</dbReference>
<dbReference type="Gene3D" id="3.30.450.20">
    <property type="entry name" value="PAS domain"/>
    <property type="match status" value="3"/>
</dbReference>
<keyword evidence="4" id="KW-0808">Transferase</keyword>
<comment type="catalytic activity">
    <reaction evidence="1">
        <text>ATP + protein L-histidine = ADP + protein N-phospho-L-histidine.</text>
        <dbReference type="EC" id="2.7.13.3"/>
    </reaction>
</comment>
<evidence type="ECO:0000256" key="12">
    <source>
        <dbReference type="SAM" id="Phobius"/>
    </source>
</evidence>
<feature type="domain" description="Response regulatory" evidence="14">
    <location>
        <begin position="1190"/>
        <end position="1309"/>
    </location>
</feature>
<evidence type="ECO:0000256" key="3">
    <source>
        <dbReference type="ARBA" id="ARBA00022553"/>
    </source>
</evidence>
<keyword evidence="6" id="KW-0418">Kinase</keyword>
<dbReference type="CDD" id="cd17546">
    <property type="entry name" value="REC_hyHK_CKI1_RcsC-like"/>
    <property type="match status" value="1"/>
</dbReference>
<feature type="domain" description="PAS" evidence="15">
    <location>
        <begin position="395"/>
        <end position="440"/>
    </location>
</feature>
<evidence type="ECO:0000256" key="8">
    <source>
        <dbReference type="ARBA" id="ARBA00023012"/>
    </source>
</evidence>
<dbReference type="CDD" id="cd00130">
    <property type="entry name" value="PAS"/>
    <property type="match status" value="3"/>
</dbReference>
<dbReference type="Gene3D" id="3.30.565.10">
    <property type="entry name" value="Histidine kinase-like ATPase, C-terminal domain"/>
    <property type="match status" value="1"/>
</dbReference>
<dbReference type="Pfam" id="PF13426">
    <property type="entry name" value="PAS_9"/>
    <property type="match status" value="1"/>
</dbReference>
<keyword evidence="5" id="KW-0547">Nucleotide-binding</keyword>
<dbReference type="FunFam" id="3.30.565.10:FF:000010">
    <property type="entry name" value="Sensor histidine kinase RcsC"/>
    <property type="match status" value="1"/>
</dbReference>
<dbReference type="CDD" id="cd00082">
    <property type="entry name" value="HisKA"/>
    <property type="match status" value="1"/>
</dbReference>
<dbReference type="InterPro" id="IPR013655">
    <property type="entry name" value="PAS_fold_3"/>
</dbReference>
<dbReference type="InterPro" id="IPR011006">
    <property type="entry name" value="CheY-like_superfamily"/>
</dbReference>
<evidence type="ECO:0000259" key="16">
    <source>
        <dbReference type="PROSITE" id="PS50113"/>
    </source>
</evidence>
<evidence type="ECO:0000313" key="17">
    <source>
        <dbReference type="EMBL" id="QYM78192.1"/>
    </source>
</evidence>
<dbReference type="Pfam" id="PF02518">
    <property type="entry name" value="HATPase_c"/>
    <property type="match status" value="1"/>
</dbReference>
<evidence type="ECO:0000256" key="2">
    <source>
        <dbReference type="ARBA" id="ARBA00012438"/>
    </source>
</evidence>
<feature type="transmembrane region" description="Helical" evidence="12">
    <location>
        <begin position="54"/>
        <end position="75"/>
    </location>
</feature>
<dbReference type="Pfam" id="PF08448">
    <property type="entry name" value="PAS_4"/>
    <property type="match status" value="1"/>
</dbReference>
<dbReference type="PROSITE" id="PS50112">
    <property type="entry name" value="PAS"/>
    <property type="match status" value="2"/>
</dbReference>
<evidence type="ECO:0000313" key="18">
    <source>
        <dbReference type="Proteomes" id="UP000825051"/>
    </source>
</evidence>
<dbReference type="EMBL" id="CP080507">
    <property type="protein sequence ID" value="QYM78192.1"/>
    <property type="molecule type" value="Genomic_DNA"/>
</dbReference>
<feature type="modified residue" description="4-aspartylphosphate" evidence="11">
    <location>
        <position position="1098"/>
    </location>
</feature>
<dbReference type="Pfam" id="PF00072">
    <property type="entry name" value="Response_reg"/>
    <property type="match status" value="2"/>
</dbReference>
<dbReference type="Proteomes" id="UP000825051">
    <property type="component" value="Chromosome"/>
</dbReference>
<dbReference type="SUPFAM" id="SSF55874">
    <property type="entry name" value="ATPase domain of HSP90 chaperone/DNA topoisomerase II/histidine kinase"/>
    <property type="match status" value="1"/>
</dbReference>
<dbReference type="InterPro" id="IPR004358">
    <property type="entry name" value="Sig_transdc_His_kin-like_C"/>
</dbReference>
<keyword evidence="12" id="KW-1133">Transmembrane helix</keyword>
<feature type="transmembrane region" description="Helical" evidence="12">
    <location>
        <begin position="159"/>
        <end position="179"/>
    </location>
</feature>
<dbReference type="GO" id="GO:0005524">
    <property type="term" value="F:ATP binding"/>
    <property type="evidence" value="ECO:0007669"/>
    <property type="project" value="UniProtKB-KW"/>
</dbReference>
<feature type="transmembrane region" description="Helical" evidence="12">
    <location>
        <begin position="191"/>
        <end position="215"/>
    </location>
</feature>
<evidence type="ECO:0000256" key="10">
    <source>
        <dbReference type="ARBA" id="ARBA00068150"/>
    </source>
</evidence>
<dbReference type="Gene3D" id="1.10.287.130">
    <property type="match status" value="1"/>
</dbReference>
<dbReference type="SUPFAM" id="SSF55785">
    <property type="entry name" value="PYP-like sensor domain (PAS domain)"/>
    <property type="match status" value="3"/>
</dbReference>
<dbReference type="SUPFAM" id="SSF52172">
    <property type="entry name" value="CheY-like"/>
    <property type="match status" value="2"/>
</dbReference>
<feature type="domain" description="PAC" evidence="16">
    <location>
        <begin position="611"/>
        <end position="663"/>
    </location>
</feature>
<dbReference type="SUPFAM" id="SSF47384">
    <property type="entry name" value="Homodimeric domain of signal transducing histidine kinase"/>
    <property type="match status" value="1"/>
</dbReference>
<dbReference type="PRINTS" id="PR00344">
    <property type="entry name" value="BCTRLSENSOR"/>
</dbReference>
<dbReference type="InterPro" id="IPR001789">
    <property type="entry name" value="Sig_transdc_resp-reg_receiver"/>
</dbReference>
<dbReference type="KEGG" id="ole:K0B96_12895"/>
<dbReference type="SMART" id="SM00086">
    <property type="entry name" value="PAC"/>
    <property type="match status" value="3"/>
</dbReference>
<dbReference type="InterPro" id="IPR035965">
    <property type="entry name" value="PAS-like_dom_sf"/>
</dbReference>
<dbReference type="CDD" id="cd16922">
    <property type="entry name" value="HATPase_EvgS-ArcB-TorS-like"/>
    <property type="match status" value="1"/>
</dbReference>
<dbReference type="InterPro" id="IPR036097">
    <property type="entry name" value="HisK_dim/P_sf"/>
</dbReference>
<dbReference type="PROSITE" id="PS50110">
    <property type="entry name" value="RESPONSE_REGULATORY"/>
    <property type="match status" value="2"/>
</dbReference>
<dbReference type="RefSeq" id="WP_220161296.1">
    <property type="nucleotide sequence ID" value="NZ_CP080507.1"/>
</dbReference>
<accession>A0A8F9TU87</accession>
<dbReference type="InterPro" id="IPR005467">
    <property type="entry name" value="His_kinase_dom"/>
</dbReference>
<organism evidence="17 18">
    <name type="scientific">Horticoccus luteus</name>
    <dbReference type="NCBI Taxonomy" id="2862869"/>
    <lineage>
        <taxon>Bacteria</taxon>
        <taxon>Pseudomonadati</taxon>
        <taxon>Verrucomicrobiota</taxon>
        <taxon>Opitutia</taxon>
        <taxon>Opitutales</taxon>
        <taxon>Opitutaceae</taxon>
        <taxon>Horticoccus</taxon>
    </lineage>
</organism>
<dbReference type="InterPro" id="IPR000700">
    <property type="entry name" value="PAS-assoc_C"/>
</dbReference>
<dbReference type="Gene3D" id="3.40.50.2300">
    <property type="match status" value="2"/>
</dbReference>
<feature type="domain" description="Histidine kinase" evidence="13">
    <location>
        <begin position="806"/>
        <end position="1027"/>
    </location>
</feature>
<evidence type="ECO:0000259" key="14">
    <source>
        <dbReference type="PROSITE" id="PS50110"/>
    </source>
</evidence>
<sequence length="1320" mass="143633">MAALGGIGMTGWFLAAPVLFTLVPGGAAMAFNSGVALLLLGIGVMALANEKLTLARVLGAIVGTVGVLTAVQFPLHANLGIDRLLWPAADQVAGIVRGRMAANSAVAFALLGASLVLATWPQRMARWVGAMSAGVVAAALLALVSYVMGLPSAFSWGHFTAMAVPTACGAGLVSTALLLRIHGRVAEREQSVMRALVFFGAAGVTATLVSAAAIVSNRDQQESVRWATHAEQVIATVDRVELGASDLMTVWSRTEALAQGTVFDSAARQMENAARRTRMLLADDPAQAEQGQKLENLVNAWVQRARELKAAGRAADADADRSTLQALRMLTEVISRREQALLADRKASAAQLAVQTNRLLVLGNALGLVFFVAALIWTRRAERAVIETRDSLAGVNRLQRAVLDGAGPAIIGTHLDGRICLFNAGAEKMLGYNATEVVERETPARFHELEELRARAAELDGMPGAVAETGFNVFAMLARRDGSDEREWVYVRKDGRRLPVRLSITTLRDGRGAVTGFLGIAVSLEEAKRAERALRESEERFRSAFQFAGIGMAIIGLDGRWMRVNHAVCEIVGYTEEELAGKTFQAVTHPDDLEADIGHVRELLRGERRSYQMEKRYFHRDGHVVWVRLTVSLLRDADGAPVHFVSQLEDVTDRKRLELALRESEERTRLFAEHAPASVAMFDREMRYLVVSRQWLADYKLTGQAVIGRCHYEVFPQISAERRATYDRCLAGAVEVADVETQLRPEGGQQWLRWEARPWRNAAGDIGGIVIFTQDITLSKQLEQSLAHARDQALEASRLKSEFLANMSHEIRTPMNGIIGMAGLLAETPLEAEQREMAGVILRSADSLLTIINDILDFSKIEAGKMRIEPAEFDLRQVVEETLALLAPRAHDKHVELACDFDARLQRTLLGDAGRIRQVLTNLVGNAIKFTEYGEVVVSVAQLAERNERTRFRVTVRDTGVGIPLAAQERLFQPFTQADGTTTRRFGGTGLGLAISRQLVELMGGEIGFESEPARGSRFWFELEMPRRGAAVVSLPLSIPAHVRALVVDDNSTNRDILARQLRGFGVEPTLVSDGAGALAALRSAAGRGAEFHVALLDWHMPDVDGLALAKEIRADPQIASTMLVMLSSAGPLVNHEEVARVQFAAFLTKPVRAAQLQRCLSQVLGRGAAIAEGKSPAAAQPVQVGRALHLLLAEDNATNQRVAQMLIKRLGHTVDVVGDGEKAVVQLAERHYDAVLMDCQMPTLDGYEATRRIRAGAGGVLNPRVPIIALTAYAMLDDRAKCLHAGMDDYLSKPVRPEELTEALLRTGVLARRQASNGE</sequence>
<dbReference type="GO" id="GO:0000155">
    <property type="term" value="F:phosphorelay sensor kinase activity"/>
    <property type="evidence" value="ECO:0007669"/>
    <property type="project" value="InterPro"/>
</dbReference>
<feature type="domain" description="PAC" evidence="16">
    <location>
        <begin position="484"/>
        <end position="536"/>
    </location>
</feature>
<evidence type="ECO:0000256" key="7">
    <source>
        <dbReference type="ARBA" id="ARBA00022840"/>
    </source>
</evidence>
<dbReference type="SMART" id="SM00448">
    <property type="entry name" value="REC"/>
    <property type="match status" value="2"/>
</dbReference>
<reference evidence="17" key="1">
    <citation type="submission" date="2021-08" db="EMBL/GenBank/DDBJ databases">
        <title>Genome of a novel bacterium of the phylum Verrucomicrobia, Oleiharenicola sp. KSB-15.</title>
        <authorList>
            <person name="Chung J.-H."/>
            <person name="Ahn J.-H."/>
            <person name="Yoon Y."/>
            <person name="Kim D.-Y."/>
            <person name="An S.-H."/>
            <person name="Park I."/>
            <person name="Yeon J."/>
        </authorList>
    </citation>
    <scope>NUCLEOTIDE SEQUENCE</scope>
    <source>
        <strain evidence="17">KSB-15</strain>
    </source>
</reference>
<evidence type="ECO:0000256" key="1">
    <source>
        <dbReference type="ARBA" id="ARBA00000085"/>
    </source>
</evidence>
<dbReference type="SMART" id="SM00091">
    <property type="entry name" value="PAS"/>
    <property type="match status" value="3"/>
</dbReference>
<comment type="subunit">
    <text evidence="9">At low DSF concentrations, interacts with RpfF.</text>
</comment>
<dbReference type="NCBIfam" id="TIGR00229">
    <property type="entry name" value="sensory_box"/>
    <property type="match status" value="3"/>
</dbReference>
<feature type="transmembrane region" description="Helical" evidence="12">
    <location>
        <begin position="100"/>
        <end position="120"/>
    </location>
</feature>
<dbReference type="InterPro" id="IPR001610">
    <property type="entry name" value="PAC"/>
</dbReference>
<dbReference type="InterPro" id="IPR003594">
    <property type="entry name" value="HATPase_dom"/>
</dbReference>
<dbReference type="EC" id="2.7.13.3" evidence="2"/>
<dbReference type="SMART" id="SM00387">
    <property type="entry name" value="HATPase_c"/>
    <property type="match status" value="1"/>
</dbReference>
<evidence type="ECO:0000256" key="6">
    <source>
        <dbReference type="ARBA" id="ARBA00022777"/>
    </source>
</evidence>
<gene>
    <name evidence="17" type="ORF">K0B96_12895</name>
</gene>
<evidence type="ECO:0000256" key="9">
    <source>
        <dbReference type="ARBA" id="ARBA00064003"/>
    </source>
</evidence>
<feature type="modified residue" description="4-aspartylphosphate" evidence="11">
    <location>
        <position position="1239"/>
    </location>
</feature>
<feature type="domain" description="PAC" evidence="16">
    <location>
        <begin position="732"/>
        <end position="788"/>
    </location>
</feature>
<name>A0A8F9TU87_9BACT</name>
<evidence type="ECO:0000259" key="15">
    <source>
        <dbReference type="PROSITE" id="PS50112"/>
    </source>
</evidence>
<keyword evidence="7" id="KW-0067">ATP-binding</keyword>
<feature type="transmembrane region" description="Helical" evidence="12">
    <location>
        <begin position="12"/>
        <end position="42"/>
    </location>
</feature>
<keyword evidence="3 11" id="KW-0597">Phosphoprotein</keyword>
<feature type="domain" description="Response regulatory" evidence="14">
    <location>
        <begin position="1044"/>
        <end position="1165"/>
    </location>
</feature>
<proteinExistence type="predicted"/>
<keyword evidence="18" id="KW-1185">Reference proteome</keyword>
<dbReference type="InterPro" id="IPR013656">
    <property type="entry name" value="PAS_4"/>
</dbReference>
<dbReference type="PROSITE" id="PS50109">
    <property type="entry name" value="HIS_KIN"/>
    <property type="match status" value="1"/>
</dbReference>
<evidence type="ECO:0000259" key="13">
    <source>
        <dbReference type="PROSITE" id="PS50109"/>
    </source>
</evidence>
<keyword evidence="12" id="KW-0812">Transmembrane</keyword>